<evidence type="ECO:0000313" key="3">
    <source>
        <dbReference type="EMBL" id="VDK29656.1"/>
    </source>
</evidence>
<feature type="region of interest" description="Disordered" evidence="1">
    <location>
        <begin position="122"/>
        <end position="142"/>
    </location>
</feature>
<keyword evidence="4" id="KW-1185">Reference proteome</keyword>
<reference evidence="3 4" key="2">
    <citation type="submission" date="2018-11" db="EMBL/GenBank/DDBJ databases">
        <authorList>
            <consortium name="Pathogen Informatics"/>
        </authorList>
    </citation>
    <scope>NUCLEOTIDE SEQUENCE [LARGE SCALE GENOMIC DNA]</scope>
</reference>
<dbReference type="AlphaFoldDB" id="A0A0M3JJQ5"/>
<organism evidence="5">
    <name type="scientific">Anisakis simplex</name>
    <name type="common">Herring worm</name>
    <dbReference type="NCBI Taxonomy" id="6269"/>
    <lineage>
        <taxon>Eukaryota</taxon>
        <taxon>Metazoa</taxon>
        <taxon>Ecdysozoa</taxon>
        <taxon>Nematoda</taxon>
        <taxon>Chromadorea</taxon>
        <taxon>Rhabditida</taxon>
        <taxon>Spirurina</taxon>
        <taxon>Ascaridomorpha</taxon>
        <taxon>Ascaridoidea</taxon>
        <taxon>Anisakidae</taxon>
        <taxon>Anisakis</taxon>
        <taxon>Anisakis simplex complex</taxon>
    </lineage>
</organism>
<evidence type="ECO:0000259" key="2">
    <source>
        <dbReference type="Pfam" id="PF18701"/>
    </source>
</evidence>
<dbReference type="EMBL" id="UYRR01018915">
    <property type="protein sequence ID" value="VDK29656.1"/>
    <property type="molecule type" value="Genomic_DNA"/>
</dbReference>
<dbReference type="WBParaSite" id="ASIM_0000787601-mRNA-1">
    <property type="protein sequence ID" value="ASIM_0000787601-mRNA-1"/>
    <property type="gene ID" value="ASIM_0000787601"/>
</dbReference>
<evidence type="ECO:0000313" key="4">
    <source>
        <dbReference type="Proteomes" id="UP000267096"/>
    </source>
</evidence>
<evidence type="ECO:0000313" key="5">
    <source>
        <dbReference type="WBParaSite" id="ASIM_0000787601-mRNA-1"/>
    </source>
</evidence>
<dbReference type="Proteomes" id="UP000267096">
    <property type="component" value="Unassembled WGS sequence"/>
</dbReference>
<dbReference type="InterPro" id="IPR040676">
    <property type="entry name" value="DUF5641"/>
</dbReference>
<protein>
    <submittedName>
        <fullName evidence="5">DUF5641 domain-containing protein</fullName>
    </submittedName>
</protein>
<dbReference type="Pfam" id="PF18701">
    <property type="entry name" value="DUF5641"/>
    <property type="match status" value="1"/>
</dbReference>
<reference evidence="5" key="1">
    <citation type="submission" date="2017-02" db="UniProtKB">
        <authorList>
            <consortium name="WormBaseParasite"/>
        </authorList>
    </citation>
    <scope>IDENTIFICATION</scope>
</reference>
<gene>
    <name evidence="3" type="ORF">ASIM_LOCUS7637</name>
</gene>
<sequence length="229" mass="26539">MQENESQLQTQTTLLGLSWDYLLSLRERYRREHEQPFQILHRSPREQEIVIVNEENVPRAEWKLGRITRVRKDEQGTVRTADILMPNGHILHRPVSMLFPLEISEEEQEPIVDSRERSFARLPNDHNLEAEAEEDKSEEVHRSSTKIGLARTTVTKSFLTLTALIALILSTSTASQFHLCLKQGHGLYVKLPQELNCTNIREEHHQTTQMVGVWRRTFLSTEATFCSSV</sequence>
<feature type="domain" description="DUF5641" evidence="2">
    <location>
        <begin position="20"/>
        <end position="101"/>
    </location>
</feature>
<proteinExistence type="predicted"/>
<name>A0A0M3JJQ5_ANISI</name>
<evidence type="ECO:0000256" key="1">
    <source>
        <dbReference type="SAM" id="MobiDB-lite"/>
    </source>
</evidence>
<accession>A0A0M3JJQ5</accession>
<dbReference type="OrthoDB" id="5868911at2759"/>